<dbReference type="Pfam" id="PF01582">
    <property type="entry name" value="TIR"/>
    <property type="match status" value="1"/>
</dbReference>
<dbReference type="SUPFAM" id="SSF52200">
    <property type="entry name" value="Toll/Interleukin receptor TIR domain"/>
    <property type="match status" value="1"/>
</dbReference>
<sequence>QHRKKMASSLLWICILLHVVKSEVCTEMTHNVCYCNGRNLSYIPDVNAETQILDFSFNYLPSLNQSFFPQLLDLKHLDLTRCQIHHIDENAFQHVRGIATLILTGNPIAYTSNSTFSELHQLQRLVLVDTGLFSIADVRMCHMTNLQELNVGTNRLLSISIPACFSKFKDFRKLDLHANNISVIRRDHTAVLGRMQNNITIILSRNPILHIETGAFRNIYLQELELRNAFVSCNASKDGLKALVGLTVEKLVLGRYYGDRASRVDDVHGSLAGLCLINFKEINLRQKEWTGRILPLFDCMSNATKVTINQGRTSFMESIQLRKTKELIITKSDIRVMPTEQLSHHHTLEKLTITESKNPIVFDYGFCDMPSLKYVDVSNNQLVTKKSWQLLFQETPNIQYLNMSFNSEANFDFKGLQGFRNLEVLDFHRTKISCVREYVDMTDLNRLQYLDLSYTGSTFTHPLSFQGLGNLRVLKMSSSLFLGDVLKHLFVNLTQLEMLDVSFSSIEHLPLESFGNLKQLTQLIASGNKLMSVDFLTNPSLLSLIRLDAAENHISAIPDNVLRNLPKTLQTLDISFNPVDCSCSQASFIVWIQNHKNIMKNWHDTYCRSDSTSTKPRVHDFDSEYCTHVVTGKILGSIFAVVFLLAASALVYKFQFHCFVLLKGYTTSQQTECHYDAFVIYSSKDESWVTGELVENLEKGVPPVQLCLYERDFEVGRSITSSIIEDGIMGSRKVIVVVSRHFVDSTWCRFEFEIAQSWQLLGGGSNIIIIMLEDVEKEMSRRVFGLHRYLRRNTYLEWKDNPISKVRFWTRLRKAVISKTET</sequence>
<dbReference type="InterPro" id="IPR003591">
    <property type="entry name" value="Leu-rich_rpt_typical-subtyp"/>
</dbReference>
<dbReference type="FunFam" id="3.40.50.10140:FF:000006">
    <property type="entry name" value="Toll-like receptor 4"/>
    <property type="match status" value="1"/>
</dbReference>
<dbReference type="InterPro" id="IPR001611">
    <property type="entry name" value="Leu-rich_rpt"/>
</dbReference>
<evidence type="ECO:0000259" key="24">
    <source>
        <dbReference type="PROSITE" id="PS50104"/>
    </source>
</evidence>
<dbReference type="AlphaFoldDB" id="A0A667WTQ8"/>
<dbReference type="Proteomes" id="UP000472263">
    <property type="component" value="Chromosome 4"/>
</dbReference>
<evidence type="ECO:0000256" key="19">
    <source>
        <dbReference type="ARBA" id="ARBA00023273"/>
    </source>
</evidence>
<dbReference type="SMART" id="SM00369">
    <property type="entry name" value="LRR_TYP"/>
    <property type="match status" value="6"/>
</dbReference>
<dbReference type="PANTHER" id="PTHR24365">
    <property type="entry name" value="TOLL-LIKE RECEPTOR"/>
    <property type="match status" value="1"/>
</dbReference>
<dbReference type="InParanoid" id="A0A667WTQ8"/>
<evidence type="ECO:0000256" key="8">
    <source>
        <dbReference type="ARBA" id="ARBA00022692"/>
    </source>
</evidence>
<accession>A0A667WTQ8</accession>
<evidence type="ECO:0000256" key="16">
    <source>
        <dbReference type="ARBA" id="ARBA00023170"/>
    </source>
</evidence>
<dbReference type="GO" id="GO:0032497">
    <property type="term" value="P:detection of lipopolysaccharide"/>
    <property type="evidence" value="ECO:0007669"/>
    <property type="project" value="TreeGrafter"/>
</dbReference>
<keyword evidence="14" id="KW-1133">Transmembrane helix</keyword>
<feature type="domain" description="TIR" evidence="24">
    <location>
        <begin position="673"/>
        <end position="816"/>
    </location>
</feature>
<evidence type="ECO:0000256" key="14">
    <source>
        <dbReference type="ARBA" id="ARBA00022989"/>
    </source>
</evidence>
<dbReference type="GO" id="GO:0005886">
    <property type="term" value="C:plasma membrane"/>
    <property type="evidence" value="ECO:0007669"/>
    <property type="project" value="UniProtKB-SubCell"/>
</dbReference>
<keyword evidence="11" id="KW-0967">Endosome</keyword>
<feature type="signal peptide" evidence="23">
    <location>
        <begin position="1"/>
        <end position="22"/>
    </location>
</feature>
<evidence type="ECO:0000256" key="5">
    <source>
        <dbReference type="ARBA" id="ARBA00022475"/>
    </source>
</evidence>
<keyword evidence="26" id="KW-1185">Reference proteome</keyword>
<evidence type="ECO:0000256" key="12">
    <source>
        <dbReference type="ARBA" id="ARBA00022843"/>
    </source>
</evidence>
<keyword evidence="7" id="KW-0433">Leucine-rich repeat</keyword>
<evidence type="ECO:0000256" key="13">
    <source>
        <dbReference type="ARBA" id="ARBA00022859"/>
    </source>
</evidence>
<evidence type="ECO:0000256" key="6">
    <source>
        <dbReference type="ARBA" id="ARBA00022588"/>
    </source>
</evidence>
<dbReference type="GO" id="GO:0001530">
    <property type="term" value="F:lipopolysaccharide binding"/>
    <property type="evidence" value="ECO:0007669"/>
    <property type="project" value="TreeGrafter"/>
</dbReference>
<evidence type="ECO:0000256" key="7">
    <source>
        <dbReference type="ARBA" id="ARBA00022614"/>
    </source>
</evidence>
<evidence type="ECO:0000256" key="10">
    <source>
        <dbReference type="ARBA" id="ARBA00022737"/>
    </source>
</evidence>
<dbReference type="GeneTree" id="ENSGT00940000156323"/>
<keyword evidence="13 21" id="KW-0391">Immunity</keyword>
<dbReference type="GO" id="GO:0001726">
    <property type="term" value="C:ruffle"/>
    <property type="evidence" value="ECO:0007669"/>
    <property type="project" value="UniProtKB-SubCell"/>
</dbReference>
<reference evidence="25" key="1">
    <citation type="submission" date="2019-06" db="EMBL/GenBank/DDBJ databases">
        <authorList>
            <consortium name="Wellcome Sanger Institute Data Sharing"/>
        </authorList>
    </citation>
    <scope>NUCLEOTIDE SEQUENCE [LARGE SCALE GENOMIC DNA]</scope>
</reference>
<protein>
    <recommendedName>
        <fullName evidence="20">Toll-like receptor 4</fullName>
    </recommendedName>
</protein>
<dbReference type="GO" id="GO:0050829">
    <property type="term" value="P:defense response to Gram-negative bacterium"/>
    <property type="evidence" value="ECO:0007669"/>
    <property type="project" value="TreeGrafter"/>
</dbReference>
<evidence type="ECO:0000256" key="21">
    <source>
        <dbReference type="PIRNR" id="PIRNR037595"/>
    </source>
</evidence>
<dbReference type="GO" id="GO:0006954">
    <property type="term" value="P:inflammatory response"/>
    <property type="evidence" value="ECO:0007669"/>
    <property type="project" value="UniProtKB-UniRule"/>
</dbReference>
<proteinExistence type="inferred from homology"/>
<keyword evidence="5" id="KW-1003">Cell membrane</keyword>
<keyword evidence="6 21" id="KW-0399">Innate immunity</keyword>
<dbReference type="FunCoup" id="A0A667WTQ8">
    <property type="interactions" value="241"/>
</dbReference>
<dbReference type="GO" id="GO:0002755">
    <property type="term" value="P:MyD88-dependent toll-like receptor signaling pathway"/>
    <property type="evidence" value="ECO:0007669"/>
    <property type="project" value="TreeGrafter"/>
</dbReference>
<keyword evidence="18 21" id="KW-0395">Inflammatory response</keyword>
<evidence type="ECO:0000256" key="9">
    <source>
        <dbReference type="ARBA" id="ARBA00022729"/>
    </source>
</evidence>
<keyword evidence="19" id="KW-0966">Cell projection</keyword>
<evidence type="ECO:0000256" key="4">
    <source>
        <dbReference type="ARBA" id="ARBA00009634"/>
    </source>
</evidence>
<dbReference type="PROSITE" id="PS50104">
    <property type="entry name" value="TIR"/>
    <property type="match status" value="1"/>
</dbReference>
<dbReference type="GO" id="GO:0005769">
    <property type="term" value="C:early endosome"/>
    <property type="evidence" value="ECO:0007669"/>
    <property type="project" value="UniProtKB-SubCell"/>
</dbReference>
<feature type="disulfide bond" evidence="22">
    <location>
        <begin position="25"/>
        <end position="33"/>
    </location>
</feature>
<keyword evidence="16 21" id="KW-0675">Receptor</keyword>
<evidence type="ECO:0000313" key="26">
    <source>
        <dbReference type="Proteomes" id="UP000472263"/>
    </source>
</evidence>
<dbReference type="GO" id="GO:0001875">
    <property type="term" value="F:lipopolysaccharide immune receptor activity"/>
    <property type="evidence" value="ECO:0007669"/>
    <property type="project" value="TreeGrafter"/>
</dbReference>
<comment type="subcellular location">
    <subcellularLocation>
        <location evidence="1">Cell membrane</location>
        <topology evidence="1">Single-pass type I membrane protein</topology>
    </subcellularLocation>
    <subcellularLocation>
        <location evidence="3">Cell projection</location>
        <location evidence="3">Ruffle</location>
    </subcellularLocation>
    <subcellularLocation>
        <location evidence="2">Early endosome</location>
    </subcellularLocation>
</comment>
<evidence type="ECO:0000313" key="25">
    <source>
        <dbReference type="Ensembl" id="ENSMMDP00005005837.1"/>
    </source>
</evidence>
<evidence type="ECO:0000256" key="23">
    <source>
        <dbReference type="SAM" id="SignalP"/>
    </source>
</evidence>
<keyword evidence="10" id="KW-0677">Repeat</keyword>
<dbReference type="SUPFAM" id="SSF52058">
    <property type="entry name" value="L domain-like"/>
    <property type="match status" value="2"/>
</dbReference>
<reference evidence="25" key="3">
    <citation type="submission" date="2025-09" db="UniProtKB">
        <authorList>
            <consortium name="Ensembl"/>
        </authorList>
    </citation>
    <scope>IDENTIFICATION</scope>
</reference>
<feature type="chain" id="PRO_5025375711" description="Toll-like receptor 4" evidence="23">
    <location>
        <begin position="23"/>
        <end position="822"/>
    </location>
</feature>
<evidence type="ECO:0000256" key="11">
    <source>
        <dbReference type="ARBA" id="ARBA00022753"/>
    </source>
</evidence>
<reference evidence="25" key="2">
    <citation type="submission" date="2025-08" db="UniProtKB">
        <authorList>
            <consortium name="Ensembl"/>
        </authorList>
    </citation>
    <scope>IDENTIFICATION</scope>
</reference>
<evidence type="ECO:0000256" key="1">
    <source>
        <dbReference type="ARBA" id="ARBA00004251"/>
    </source>
</evidence>
<name>A0A667WTQ8_9TELE</name>
<dbReference type="Ensembl" id="ENSMMDT00005005992.1">
    <property type="protein sequence ID" value="ENSMMDP00005005837.1"/>
    <property type="gene ID" value="ENSMMDG00005003262.1"/>
</dbReference>
<dbReference type="InterPro" id="IPR017241">
    <property type="entry name" value="Toll-like_receptor"/>
</dbReference>
<dbReference type="Pfam" id="PF13855">
    <property type="entry name" value="LRR_8"/>
    <property type="match status" value="2"/>
</dbReference>
<dbReference type="SMART" id="SM00255">
    <property type="entry name" value="TIR"/>
    <property type="match status" value="1"/>
</dbReference>
<evidence type="ECO:0000256" key="22">
    <source>
        <dbReference type="PIRSR" id="PIRSR037595-2"/>
    </source>
</evidence>
<dbReference type="GO" id="GO:0046696">
    <property type="term" value="C:lipopolysaccharide receptor complex"/>
    <property type="evidence" value="ECO:0007669"/>
    <property type="project" value="TreeGrafter"/>
</dbReference>
<dbReference type="Gene3D" id="3.80.10.10">
    <property type="entry name" value="Ribonuclease Inhibitor"/>
    <property type="match status" value="1"/>
</dbReference>
<organism evidence="25 26">
    <name type="scientific">Myripristis murdjan</name>
    <name type="common">pinecone soldierfish</name>
    <dbReference type="NCBI Taxonomy" id="586833"/>
    <lineage>
        <taxon>Eukaryota</taxon>
        <taxon>Metazoa</taxon>
        <taxon>Chordata</taxon>
        <taxon>Craniata</taxon>
        <taxon>Vertebrata</taxon>
        <taxon>Euteleostomi</taxon>
        <taxon>Actinopterygii</taxon>
        <taxon>Neopterygii</taxon>
        <taxon>Teleostei</taxon>
        <taxon>Neoteleostei</taxon>
        <taxon>Acanthomorphata</taxon>
        <taxon>Holocentriformes</taxon>
        <taxon>Holocentridae</taxon>
        <taxon>Myripristis</taxon>
    </lineage>
</organism>
<evidence type="ECO:0000256" key="3">
    <source>
        <dbReference type="ARBA" id="ARBA00004466"/>
    </source>
</evidence>
<dbReference type="Gene3D" id="3.40.50.10140">
    <property type="entry name" value="Toll/interleukin-1 receptor homology (TIR) domain"/>
    <property type="match status" value="1"/>
</dbReference>
<evidence type="ECO:0000256" key="17">
    <source>
        <dbReference type="ARBA" id="ARBA00023180"/>
    </source>
</evidence>
<dbReference type="InterPro" id="IPR032675">
    <property type="entry name" value="LRR_dom_sf"/>
</dbReference>
<comment type="similarity">
    <text evidence="4 21">Belongs to the Toll-like receptor family.</text>
</comment>
<evidence type="ECO:0000256" key="20">
    <source>
        <dbReference type="ARBA" id="ARBA00040109"/>
    </source>
</evidence>
<keyword evidence="12" id="KW-0832">Ubl conjugation</keyword>
<gene>
    <name evidence="25" type="primary">tlr4</name>
</gene>
<dbReference type="InterPro" id="IPR035897">
    <property type="entry name" value="Toll_tir_struct_dom_sf"/>
</dbReference>
<dbReference type="GO" id="GO:0004888">
    <property type="term" value="F:transmembrane signaling receptor activity"/>
    <property type="evidence" value="ECO:0007669"/>
    <property type="project" value="InterPro"/>
</dbReference>
<keyword evidence="17" id="KW-0325">Glycoprotein</keyword>
<evidence type="ECO:0000256" key="18">
    <source>
        <dbReference type="ARBA" id="ARBA00023198"/>
    </source>
</evidence>
<keyword evidence="9 23" id="KW-0732">Signal</keyword>
<keyword evidence="8" id="KW-0812">Transmembrane</keyword>
<dbReference type="InterPro" id="IPR000157">
    <property type="entry name" value="TIR_dom"/>
</dbReference>
<dbReference type="PANTHER" id="PTHR24365:SF521">
    <property type="entry name" value="TOLL-LIKE RECEPTOR 4"/>
    <property type="match status" value="1"/>
</dbReference>
<evidence type="ECO:0000256" key="15">
    <source>
        <dbReference type="ARBA" id="ARBA00023136"/>
    </source>
</evidence>
<keyword evidence="15" id="KW-0472">Membrane</keyword>
<dbReference type="GO" id="GO:0034142">
    <property type="term" value="P:toll-like receptor 4 signaling pathway"/>
    <property type="evidence" value="ECO:0007669"/>
    <property type="project" value="TreeGrafter"/>
</dbReference>
<keyword evidence="22" id="KW-1015">Disulfide bond</keyword>
<dbReference type="GO" id="GO:0045087">
    <property type="term" value="P:innate immune response"/>
    <property type="evidence" value="ECO:0007669"/>
    <property type="project" value="UniProtKB-UniRule"/>
</dbReference>
<evidence type="ECO:0000256" key="2">
    <source>
        <dbReference type="ARBA" id="ARBA00004412"/>
    </source>
</evidence>
<dbReference type="PIRSF" id="PIRSF037595">
    <property type="entry name" value="Toll-like_receptor"/>
    <property type="match status" value="1"/>
</dbReference>